<sequence>MEESIKLRIKKLIEENKTFEARLLINEHFKIEEIDIEIFSMLGIIEILEGNFSSAKRIFKEGLDKEPQNYDLLYNIHYLFNNFLAHTSEKNRYYIWSKLFDVNLEVENPFIIQERQAFDIKKSNVLHGTIEIANQMNTVTRGLSNMGINAKSLNYYPSYLKYKTDYEIDLYKGNDPKVANVISKKLASRFINENDIFHFHFGTSLTLDYSDLPLLKELQKKVVMQYWGSDIRLYSKAVKMNPYIKVKDMNEDRIKRKLELVSKYIPDCIVDYELAEYAKEFHENIHYTKVAINLDEYNYSYCNESSERKITIVHAPTSPEHKGTDFILRAISELSINFDIDFELVEGKSNEEAKKIYMKADLVIDQILAGSYGVFAVEAMAMGKPVICWISDFMKEQYPEDLPIISANPDTIKNTLEKLLKNRDSLKEIGNDGRKYVEKYHDVNCISKNMIEIYNKI</sequence>
<evidence type="ECO:0000313" key="4">
    <source>
        <dbReference type="Proteomes" id="UP001314903"/>
    </source>
</evidence>
<proteinExistence type="predicted"/>
<dbReference type="SUPFAM" id="SSF48452">
    <property type="entry name" value="TPR-like"/>
    <property type="match status" value="1"/>
</dbReference>
<dbReference type="SUPFAM" id="SSF53756">
    <property type="entry name" value="UDP-Glycosyltransferase/glycogen phosphorylase"/>
    <property type="match status" value="1"/>
</dbReference>
<feature type="domain" description="Glycosyl transferase family 1" evidence="2">
    <location>
        <begin position="347"/>
        <end position="435"/>
    </location>
</feature>
<dbReference type="EMBL" id="JAGGLI010000015">
    <property type="protein sequence ID" value="MBP2027783.1"/>
    <property type="molecule type" value="Genomic_DNA"/>
</dbReference>
<dbReference type="InterPro" id="IPR050194">
    <property type="entry name" value="Glycosyltransferase_grp1"/>
</dbReference>
<comment type="caution">
    <text evidence="3">The sequence shown here is derived from an EMBL/GenBank/DDBJ whole genome shotgun (WGS) entry which is preliminary data.</text>
</comment>
<protein>
    <submittedName>
        <fullName evidence="3">Glycosyltransferase involved in cell wall biosynthesis</fullName>
    </submittedName>
</protein>
<evidence type="ECO:0000259" key="2">
    <source>
        <dbReference type="Pfam" id="PF00534"/>
    </source>
</evidence>
<dbReference type="InterPro" id="IPR011990">
    <property type="entry name" value="TPR-like_helical_dom_sf"/>
</dbReference>
<accession>A0ABS4KJ10</accession>
<feature type="repeat" description="TPR" evidence="1">
    <location>
        <begin position="36"/>
        <end position="69"/>
    </location>
</feature>
<gene>
    <name evidence="3" type="ORF">J2Z35_001581</name>
</gene>
<dbReference type="Pfam" id="PF00534">
    <property type="entry name" value="Glycos_transf_1"/>
    <property type="match status" value="1"/>
</dbReference>
<dbReference type="Gene3D" id="3.40.50.2000">
    <property type="entry name" value="Glycogen Phosphorylase B"/>
    <property type="match status" value="1"/>
</dbReference>
<organism evidence="3 4">
    <name type="scientific">Acetoanaerobium pronyense</name>
    <dbReference type="NCBI Taxonomy" id="1482736"/>
    <lineage>
        <taxon>Bacteria</taxon>
        <taxon>Bacillati</taxon>
        <taxon>Bacillota</taxon>
        <taxon>Clostridia</taxon>
        <taxon>Peptostreptococcales</taxon>
        <taxon>Filifactoraceae</taxon>
        <taxon>Acetoanaerobium</taxon>
    </lineage>
</organism>
<dbReference type="PANTHER" id="PTHR45947">
    <property type="entry name" value="SULFOQUINOVOSYL TRANSFERASE SQD2"/>
    <property type="match status" value="1"/>
</dbReference>
<dbReference type="InterPro" id="IPR001296">
    <property type="entry name" value="Glyco_trans_1"/>
</dbReference>
<reference evidence="3 4" key="1">
    <citation type="submission" date="2021-03" db="EMBL/GenBank/DDBJ databases">
        <title>Genomic Encyclopedia of Type Strains, Phase IV (KMG-IV): sequencing the most valuable type-strain genomes for metagenomic binning, comparative biology and taxonomic classification.</title>
        <authorList>
            <person name="Goeker M."/>
        </authorList>
    </citation>
    <scope>NUCLEOTIDE SEQUENCE [LARGE SCALE GENOMIC DNA]</scope>
    <source>
        <strain evidence="3 4">DSM 27512</strain>
    </source>
</reference>
<dbReference type="Proteomes" id="UP001314903">
    <property type="component" value="Unassembled WGS sequence"/>
</dbReference>
<dbReference type="PANTHER" id="PTHR45947:SF3">
    <property type="entry name" value="SULFOQUINOVOSYL TRANSFERASE SQD2"/>
    <property type="match status" value="1"/>
</dbReference>
<dbReference type="InterPro" id="IPR019734">
    <property type="entry name" value="TPR_rpt"/>
</dbReference>
<keyword evidence="4" id="KW-1185">Reference proteome</keyword>
<evidence type="ECO:0000313" key="3">
    <source>
        <dbReference type="EMBL" id="MBP2027783.1"/>
    </source>
</evidence>
<dbReference type="PROSITE" id="PS50005">
    <property type="entry name" value="TPR"/>
    <property type="match status" value="1"/>
</dbReference>
<evidence type="ECO:0000256" key="1">
    <source>
        <dbReference type="PROSITE-ProRule" id="PRU00339"/>
    </source>
</evidence>
<name>A0ABS4KJ10_9FIRM</name>
<keyword evidence="1" id="KW-0802">TPR repeat</keyword>